<protein>
    <submittedName>
        <fullName evidence="1">Uncharacterized protein</fullName>
    </submittedName>
</protein>
<dbReference type="Proteomes" id="UP000201785">
    <property type="component" value="Segment"/>
</dbReference>
<proteinExistence type="predicted"/>
<dbReference type="SUPFAM" id="SSF57938">
    <property type="entry name" value="DnaJ/Hsp40 cysteine-rich domain"/>
    <property type="match status" value="1"/>
</dbReference>
<dbReference type="EMBL" id="KU577463">
    <property type="protein sequence ID" value="AMO25934.1"/>
    <property type="molecule type" value="Genomic_DNA"/>
</dbReference>
<gene>
    <name evidence="1" type="ORF">Blue_111</name>
</gene>
<organism evidence="1 2">
    <name type="scientific">Bacillus phage Deep Blue</name>
    <dbReference type="NCBI Taxonomy" id="1792245"/>
    <lineage>
        <taxon>Viruses</taxon>
        <taxon>Duplodnaviria</taxon>
        <taxon>Heunggongvirae</taxon>
        <taxon>Uroviricota</taxon>
        <taxon>Caudoviricetes</taxon>
        <taxon>Herelleviridae</taxon>
        <taxon>Bastillevirinae</taxon>
        <taxon>Caeruleovirus</taxon>
        <taxon>Caeruleovirus deepblue</taxon>
    </lineage>
</organism>
<dbReference type="InterPro" id="IPR036410">
    <property type="entry name" value="HSP_DnaJ_Cys-rich_dom_sf"/>
</dbReference>
<dbReference type="Gene3D" id="6.20.20.10">
    <property type="match status" value="1"/>
</dbReference>
<keyword evidence="2" id="KW-1185">Reference proteome</keyword>
<dbReference type="KEGG" id="vg:29081890"/>
<evidence type="ECO:0000313" key="1">
    <source>
        <dbReference type="EMBL" id="AMO25934.1"/>
    </source>
</evidence>
<accession>A0A140HLS2</accession>
<dbReference type="RefSeq" id="YP_009285423.1">
    <property type="nucleotide sequence ID" value="NC_031056.1"/>
</dbReference>
<dbReference type="GeneID" id="29081890"/>
<dbReference type="InterPro" id="IPR035272">
    <property type="entry name" value="DUF5351"/>
</dbReference>
<evidence type="ECO:0000313" key="2">
    <source>
        <dbReference type="Proteomes" id="UP000201785"/>
    </source>
</evidence>
<name>A0A140HLS2_9CAUD</name>
<sequence length="94" mass="10539">MIQIRTDCDQCKGSGYVRVSLDGSMKCGACAGTGSKVEANVKQFEYMKVPFHKLVEPHYQQLDVKKLNELGQEGWEIVVVASGECIFKRENLQI</sequence>
<reference evidence="1 2" key="1">
    <citation type="journal article" date="2016" name="Genome Announc.">
        <title>Complete Genome Sequence of Bacteriophage Deep-Blue Infecting Emetic Bacillus cereus.</title>
        <authorList>
            <person name="Hock L."/>
            <person name="Gillis A."/>
            <person name="Mahillon J."/>
        </authorList>
    </citation>
    <scope>NUCLEOTIDE SEQUENCE [LARGE SCALE GENOMIC DNA]</scope>
</reference>
<dbReference type="Pfam" id="PF17302">
    <property type="entry name" value="DUF5351"/>
    <property type="match status" value="1"/>
</dbReference>